<proteinExistence type="predicted"/>
<dbReference type="Proteomes" id="UP000271866">
    <property type="component" value="Unassembled WGS sequence"/>
</dbReference>
<organism evidence="1 2">
    <name type="scientific">Pseudomonas viridiflava</name>
    <name type="common">Phytomonas viridiflava</name>
    <dbReference type="NCBI Taxonomy" id="33069"/>
    <lineage>
        <taxon>Bacteria</taxon>
        <taxon>Pseudomonadati</taxon>
        <taxon>Pseudomonadota</taxon>
        <taxon>Gammaproteobacteria</taxon>
        <taxon>Pseudomonadales</taxon>
        <taxon>Pseudomonadaceae</taxon>
        <taxon>Pseudomonas</taxon>
    </lineage>
</organism>
<comment type="caution">
    <text evidence="1">The sequence shown here is derived from an EMBL/GenBank/DDBJ whole genome shotgun (WGS) entry which is preliminary data.</text>
</comment>
<name>A0A3M4NZ74_PSEVI</name>
<evidence type="ECO:0000313" key="2">
    <source>
        <dbReference type="Proteomes" id="UP000271866"/>
    </source>
</evidence>
<sequence>MDRGEMNQLSPDLREDLLEVLDEVSTLMSAEYAQLGPLPDDHPLAQSGLENGAEIVLDYIAHGEAGVALDHLFYMIKEPPLAISARSAEKLARLAKVFEMPLSWRA</sequence>
<accession>A0A3M4NZ74</accession>
<reference evidence="1 2" key="1">
    <citation type="submission" date="2018-08" db="EMBL/GenBank/DDBJ databases">
        <title>Recombination of ecologically and evolutionarily significant loci maintains genetic cohesion in the Pseudomonas syringae species complex.</title>
        <authorList>
            <person name="Dillon M."/>
            <person name="Thakur S."/>
            <person name="Almeida R.N.D."/>
            <person name="Weir B.S."/>
            <person name="Guttman D.S."/>
        </authorList>
    </citation>
    <scope>NUCLEOTIDE SEQUENCE [LARGE SCALE GENOMIC DNA]</scope>
    <source>
        <strain evidence="1 2">ICMP 11296</strain>
    </source>
</reference>
<evidence type="ECO:0000313" key="1">
    <source>
        <dbReference type="EMBL" id="RMQ71277.1"/>
    </source>
</evidence>
<protein>
    <submittedName>
        <fullName evidence="1">Uncharacterized protein</fullName>
    </submittedName>
</protein>
<dbReference type="AlphaFoldDB" id="A0A3M4NZ74"/>
<gene>
    <name evidence="1" type="ORF">ALP98_01267</name>
</gene>
<dbReference type="EMBL" id="RBRK01000146">
    <property type="protein sequence ID" value="RMQ71277.1"/>
    <property type="molecule type" value="Genomic_DNA"/>
</dbReference>